<dbReference type="Proteomes" id="UP000280960">
    <property type="component" value="Chromosome"/>
</dbReference>
<accession>A0A3G2R3M3</accession>
<name>A0A3G2R3M3_9FIRM</name>
<dbReference type="EMBL" id="CP033169">
    <property type="protein sequence ID" value="AYO30036.1"/>
    <property type="molecule type" value="Genomic_DNA"/>
</dbReference>
<reference evidence="1 2" key="1">
    <citation type="submission" date="2018-10" db="EMBL/GenBank/DDBJ databases">
        <authorList>
            <person name="Zhang X."/>
        </authorList>
    </citation>
    <scope>NUCLEOTIDE SEQUENCE [LARGE SCALE GENOMIC DNA]</scope>
    <source>
        <strain evidence="1 2">SK-G1</strain>
    </source>
</reference>
<sequence length="84" mass="9867">MTENLDRNRKKWEDSFIEEIENARVEIELAERAFQWVKNDPEAVDAALSRIEASIEHYNFLIKQAKQMGISLDKKVLYSKLLKA</sequence>
<dbReference type="RefSeq" id="WP_122014310.1">
    <property type="nucleotide sequence ID" value="NZ_CP033169.1"/>
</dbReference>
<evidence type="ECO:0000313" key="2">
    <source>
        <dbReference type="Proteomes" id="UP000280960"/>
    </source>
</evidence>
<keyword evidence="2" id="KW-1185">Reference proteome</keyword>
<proteinExistence type="predicted"/>
<gene>
    <name evidence="1" type="ORF">D2962_04900</name>
</gene>
<protein>
    <submittedName>
        <fullName evidence="1">DUF2508 family protein</fullName>
    </submittedName>
</protein>
<dbReference type="KEGG" id="bacg:D2962_04900"/>
<evidence type="ECO:0000313" key="1">
    <source>
        <dbReference type="EMBL" id="AYO30036.1"/>
    </source>
</evidence>
<organism evidence="1 2">
    <name type="scientific">Biomaibacter acetigenes</name>
    <dbReference type="NCBI Taxonomy" id="2316383"/>
    <lineage>
        <taxon>Bacteria</taxon>
        <taxon>Bacillati</taxon>
        <taxon>Bacillota</taxon>
        <taxon>Clostridia</taxon>
        <taxon>Thermosediminibacterales</taxon>
        <taxon>Tepidanaerobacteraceae</taxon>
        <taxon>Biomaibacter</taxon>
    </lineage>
</organism>
<dbReference type="AlphaFoldDB" id="A0A3G2R3M3"/>